<dbReference type="STRING" id="410764.GA0061103_1576"/>
<name>A0A1C3U5S2_9HYPH</name>
<evidence type="ECO:0000256" key="1">
    <source>
        <dbReference type="ARBA" id="ARBA00022801"/>
    </source>
</evidence>
<evidence type="ECO:0000313" key="3">
    <source>
        <dbReference type="EMBL" id="SCB10812.1"/>
    </source>
</evidence>
<dbReference type="InterPro" id="IPR050300">
    <property type="entry name" value="GDXG_lipolytic_enzyme"/>
</dbReference>
<proteinExistence type="predicted"/>
<dbReference type="SUPFAM" id="SSF53474">
    <property type="entry name" value="alpha/beta-Hydrolases"/>
    <property type="match status" value="1"/>
</dbReference>
<dbReference type="PANTHER" id="PTHR48081">
    <property type="entry name" value="AB HYDROLASE SUPERFAMILY PROTEIN C4A8.06C"/>
    <property type="match status" value="1"/>
</dbReference>
<organism evidence="3 4">
    <name type="scientific">Rhizobium multihospitium</name>
    <dbReference type="NCBI Taxonomy" id="410764"/>
    <lineage>
        <taxon>Bacteria</taxon>
        <taxon>Pseudomonadati</taxon>
        <taxon>Pseudomonadota</taxon>
        <taxon>Alphaproteobacteria</taxon>
        <taxon>Hyphomicrobiales</taxon>
        <taxon>Rhizobiaceae</taxon>
        <taxon>Rhizobium/Agrobacterium group</taxon>
        <taxon>Rhizobium</taxon>
    </lineage>
</organism>
<dbReference type="AlphaFoldDB" id="A0A1C3U5S2"/>
<dbReference type="Proteomes" id="UP000199101">
    <property type="component" value="Unassembled WGS sequence"/>
</dbReference>
<gene>
    <name evidence="3" type="ORF">GA0061103_1576</name>
</gene>
<dbReference type="InterPro" id="IPR013094">
    <property type="entry name" value="AB_hydrolase_3"/>
</dbReference>
<evidence type="ECO:0000313" key="4">
    <source>
        <dbReference type="Proteomes" id="UP000199101"/>
    </source>
</evidence>
<accession>A0A1C3U5S2</accession>
<reference evidence="4" key="1">
    <citation type="submission" date="2016-08" db="EMBL/GenBank/DDBJ databases">
        <authorList>
            <person name="Varghese N."/>
            <person name="Submissions Spin"/>
        </authorList>
    </citation>
    <scope>NUCLEOTIDE SEQUENCE [LARGE SCALE GENOMIC DNA]</scope>
    <source>
        <strain evidence="4">HAMBI 2975</strain>
    </source>
</reference>
<dbReference type="EMBL" id="FMAG01000001">
    <property type="protein sequence ID" value="SCB10812.1"/>
    <property type="molecule type" value="Genomic_DNA"/>
</dbReference>
<evidence type="ECO:0000259" key="2">
    <source>
        <dbReference type="Pfam" id="PF07859"/>
    </source>
</evidence>
<dbReference type="Pfam" id="PF07859">
    <property type="entry name" value="Abhydrolase_3"/>
    <property type="match status" value="1"/>
</dbReference>
<dbReference type="OrthoDB" id="9771666at2"/>
<dbReference type="RefSeq" id="WP_092706853.1">
    <property type="nucleotide sequence ID" value="NZ_FMAG01000001.1"/>
</dbReference>
<sequence>MSYFKVTDWEAAYTNGAYIVDGDQWPAAWVEPAKAFRDNLTAAGRTKLDLAYAPAARNRFDLFLPESRPKGLVVFVHGGYWLQLDKSYWSHLAAGSIATGYAVAIPSYTLCPENRIGGIGKEIAAAITAAAEMVDGPIVLTGHSAGGQLVARMMTTTSPLNEAFLKRIRHVLAISGLHDLRPIMKRSMNAQLRIDDAEARTESPALLEPVDSIRLTCWVGGAERAEFIRQNALLANIWTGLGAATEVVVEPDKHHYTVLDGLTDAEHTLTRTLLAE</sequence>
<protein>
    <submittedName>
        <fullName evidence="3">Acetyl esterase/lipase</fullName>
    </submittedName>
</protein>
<dbReference type="InterPro" id="IPR029058">
    <property type="entry name" value="AB_hydrolase_fold"/>
</dbReference>
<keyword evidence="1" id="KW-0378">Hydrolase</keyword>
<dbReference type="GO" id="GO:0016787">
    <property type="term" value="F:hydrolase activity"/>
    <property type="evidence" value="ECO:0007669"/>
    <property type="project" value="UniProtKB-KW"/>
</dbReference>
<keyword evidence="4" id="KW-1185">Reference proteome</keyword>
<dbReference type="Gene3D" id="3.40.50.1820">
    <property type="entry name" value="alpha/beta hydrolase"/>
    <property type="match status" value="1"/>
</dbReference>
<feature type="domain" description="Alpha/beta hydrolase fold-3" evidence="2">
    <location>
        <begin position="73"/>
        <end position="191"/>
    </location>
</feature>
<dbReference type="PANTHER" id="PTHR48081:SF33">
    <property type="entry name" value="KYNURENINE FORMAMIDASE"/>
    <property type="match status" value="1"/>
</dbReference>